<dbReference type="EMBL" id="JAINUF010000008">
    <property type="protein sequence ID" value="KAJ8351387.1"/>
    <property type="molecule type" value="Genomic_DNA"/>
</dbReference>
<comment type="caution">
    <text evidence="1">The sequence shown here is derived from an EMBL/GenBank/DDBJ whole genome shotgun (WGS) entry which is preliminary data.</text>
</comment>
<sequence length="44" mass="4331">MEAGVSGVSGQLAEQTAACGGAESAASLRLGLEAETAMDWTCSL</sequence>
<reference evidence="1" key="1">
    <citation type="journal article" date="2023" name="Science">
        <title>Genome structures resolve the early diversification of teleost fishes.</title>
        <authorList>
            <person name="Parey E."/>
            <person name="Louis A."/>
            <person name="Montfort J."/>
            <person name="Bouchez O."/>
            <person name="Roques C."/>
            <person name="Iampietro C."/>
            <person name="Lluch J."/>
            <person name="Castinel A."/>
            <person name="Donnadieu C."/>
            <person name="Desvignes T."/>
            <person name="Floi Bucao C."/>
            <person name="Jouanno E."/>
            <person name="Wen M."/>
            <person name="Mejri S."/>
            <person name="Dirks R."/>
            <person name="Jansen H."/>
            <person name="Henkel C."/>
            <person name="Chen W.J."/>
            <person name="Zahm M."/>
            <person name="Cabau C."/>
            <person name="Klopp C."/>
            <person name="Thompson A.W."/>
            <person name="Robinson-Rechavi M."/>
            <person name="Braasch I."/>
            <person name="Lecointre G."/>
            <person name="Bobe J."/>
            <person name="Postlethwait J.H."/>
            <person name="Berthelot C."/>
            <person name="Roest Crollius H."/>
            <person name="Guiguen Y."/>
        </authorList>
    </citation>
    <scope>NUCLEOTIDE SEQUENCE</scope>
    <source>
        <strain evidence="1">WJC10195</strain>
    </source>
</reference>
<dbReference type="Proteomes" id="UP001152622">
    <property type="component" value="Chromosome 8"/>
</dbReference>
<proteinExistence type="predicted"/>
<name>A0A9Q1ISS0_SYNKA</name>
<dbReference type="AlphaFoldDB" id="A0A9Q1ISS0"/>
<keyword evidence="2" id="KW-1185">Reference proteome</keyword>
<evidence type="ECO:0000313" key="2">
    <source>
        <dbReference type="Proteomes" id="UP001152622"/>
    </source>
</evidence>
<accession>A0A9Q1ISS0</accession>
<evidence type="ECO:0000313" key="1">
    <source>
        <dbReference type="EMBL" id="KAJ8351387.1"/>
    </source>
</evidence>
<protein>
    <submittedName>
        <fullName evidence="1">Uncharacterized protein</fullName>
    </submittedName>
</protein>
<gene>
    <name evidence="1" type="ORF">SKAU_G00228630</name>
</gene>
<organism evidence="1 2">
    <name type="scientific">Synaphobranchus kaupii</name>
    <name type="common">Kaup's arrowtooth eel</name>
    <dbReference type="NCBI Taxonomy" id="118154"/>
    <lineage>
        <taxon>Eukaryota</taxon>
        <taxon>Metazoa</taxon>
        <taxon>Chordata</taxon>
        <taxon>Craniata</taxon>
        <taxon>Vertebrata</taxon>
        <taxon>Euteleostomi</taxon>
        <taxon>Actinopterygii</taxon>
        <taxon>Neopterygii</taxon>
        <taxon>Teleostei</taxon>
        <taxon>Anguilliformes</taxon>
        <taxon>Synaphobranchidae</taxon>
        <taxon>Synaphobranchus</taxon>
    </lineage>
</organism>